<accession>A0ABN9CKH7</accession>
<keyword evidence="3" id="KW-1185">Reference proteome</keyword>
<comment type="caution">
    <text evidence="2">The sequence shown here is derived from an EMBL/GenBank/DDBJ whole genome shotgun (WGS) entry which is preliminary data.</text>
</comment>
<name>A0ABN9CKH7_9NEOB</name>
<evidence type="ECO:0000313" key="3">
    <source>
        <dbReference type="Proteomes" id="UP001162483"/>
    </source>
</evidence>
<dbReference type="Proteomes" id="UP001162483">
    <property type="component" value="Unassembled WGS sequence"/>
</dbReference>
<dbReference type="EMBL" id="CATNWA010010802">
    <property type="protein sequence ID" value="CAI9560654.1"/>
    <property type="molecule type" value="Genomic_DNA"/>
</dbReference>
<gene>
    <name evidence="2" type="ORF">SPARVUS_LOCUS5298806</name>
</gene>
<proteinExistence type="predicted"/>
<organism evidence="2 3">
    <name type="scientific">Staurois parvus</name>
    <dbReference type="NCBI Taxonomy" id="386267"/>
    <lineage>
        <taxon>Eukaryota</taxon>
        <taxon>Metazoa</taxon>
        <taxon>Chordata</taxon>
        <taxon>Craniata</taxon>
        <taxon>Vertebrata</taxon>
        <taxon>Euteleostomi</taxon>
        <taxon>Amphibia</taxon>
        <taxon>Batrachia</taxon>
        <taxon>Anura</taxon>
        <taxon>Neobatrachia</taxon>
        <taxon>Ranoidea</taxon>
        <taxon>Ranidae</taxon>
        <taxon>Staurois</taxon>
    </lineage>
</organism>
<protein>
    <submittedName>
        <fullName evidence="2">Uncharacterized protein</fullName>
    </submittedName>
</protein>
<sequence>MGRKIVLFTNNLSPCQLEYTAQDGYAQYSHPGQCAYSEEHPLPPPSKTLPAHG</sequence>
<feature type="region of interest" description="Disordered" evidence="1">
    <location>
        <begin position="32"/>
        <end position="53"/>
    </location>
</feature>
<reference evidence="2" key="1">
    <citation type="submission" date="2023-05" db="EMBL/GenBank/DDBJ databases">
        <authorList>
            <person name="Stuckert A."/>
        </authorList>
    </citation>
    <scope>NUCLEOTIDE SEQUENCE</scope>
</reference>
<evidence type="ECO:0000313" key="2">
    <source>
        <dbReference type="EMBL" id="CAI9560654.1"/>
    </source>
</evidence>
<evidence type="ECO:0000256" key="1">
    <source>
        <dbReference type="SAM" id="MobiDB-lite"/>
    </source>
</evidence>